<feature type="domain" description="Integral membrane bound transporter" evidence="6">
    <location>
        <begin position="41"/>
        <end position="160"/>
    </location>
</feature>
<organism evidence="8 9">
    <name type="scientific">Nocardioides alpinus</name>
    <dbReference type="NCBI Taxonomy" id="748909"/>
    <lineage>
        <taxon>Bacteria</taxon>
        <taxon>Bacillati</taxon>
        <taxon>Actinomycetota</taxon>
        <taxon>Actinomycetes</taxon>
        <taxon>Propionibacteriales</taxon>
        <taxon>Nocardioidaceae</taxon>
        <taxon>Nocardioides</taxon>
    </lineage>
</organism>
<protein>
    <submittedName>
        <fullName evidence="8">Uncharacterized membrane protein YgaE, UPF0421/DUF939 family</fullName>
    </submittedName>
</protein>
<dbReference type="RefSeq" id="WP_091200230.1">
    <property type="nucleotide sequence ID" value="NZ_FOKC01000009.1"/>
</dbReference>
<sequence>MRLDAELMAARGRTSLRARVARLRAKGWVIGQCAIAAGVAWWLAADVFGHTLPFFAPIAAVVSLGMSYGQRQRRVAEVTVGVALGVLLGDVTTHLIGSGGIQIALIVAAGMSIALLLDAGQLLIIQAAVQGIVVAALAPAPGDAFLRWTDALIGGAVALVAATVVPRAPLRKPRDQAAVVVRKIAELLRCAADRLGDGDVDRALAMLRDARSTDVLIAELRAASEEGLSVVSSSPFRRRHGEHQRQLAELVEPLDVALRNTRVVVRRVAVACYRREPVPRSYAGLMRDLATLAETVAGELVADRMATAVIDDLVALGHATAAVEHSDDLSAEVILAQVRSIIADLLALCGVDPLEATDMIPLR</sequence>
<keyword evidence="4 5" id="KW-0472">Membrane</keyword>
<reference evidence="7 10" key="2">
    <citation type="submission" date="2017-12" db="EMBL/GenBank/DDBJ databases">
        <title>Pharmacopeia of the Arctic Ocean.</title>
        <authorList>
            <person name="Collins E."/>
            <person name="Ducluzeau A.-L."/>
        </authorList>
    </citation>
    <scope>NUCLEOTIDE SEQUENCE [LARGE SCALE GENOMIC DNA]</scope>
    <source>
        <strain evidence="7 10">DSM 23325</strain>
    </source>
</reference>
<dbReference type="Proteomes" id="UP000199113">
    <property type="component" value="Unassembled WGS sequence"/>
</dbReference>
<feature type="transmembrane region" description="Helical" evidence="5">
    <location>
        <begin position="145"/>
        <end position="165"/>
    </location>
</feature>
<evidence type="ECO:0000259" key="6">
    <source>
        <dbReference type="Pfam" id="PF13515"/>
    </source>
</evidence>
<evidence type="ECO:0000256" key="4">
    <source>
        <dbReference type="ARBA" id="ARBA00023136"/>
    </source>
</evidence>
<dbReference type="InterPro" id="IPR049453">
    <property type="entry name" value="Memb_transporter_dom"/>
</dbReference>
<evidence type="ECO:0000256" key="3">
    <source>
        <dbReference type="ARBA" id="ARBA00022989"/>
    </source>
</evidence>
<dbReference type="GO" id="GO:0016020">
    <property type="term" value="C:membrane"/>
    <property type="evidence" value="ECO:0007669"/>
    <property type="project" value="UniProtKB-SubCell"/>
</dbReference>
<evidence type="ECO:0000256" key="5">
    <source>
        <dbReference type="SAM" id="Phobius"/>
    </source>
</evidence>
<evidence type="ECO:0000313" key="8">
    <source>
        <dbReference type="EMBL" id="SFB37168.1"/>
    </source>
</evidence>
<dbReference type="Proteomes" id="UP000233565">
    <property type="component" value="Unassembled WGS sequence"/>
</dbReference>
<keyword evidence="2 5" id="KW-0812">Transmembrane</keyword>
<evidence type="ECO:0000313" key="9">
    <source>
        <dbReference type="Proteomes" id="UP000199113"/>
    </source>
</evidence>
<dbReference type="Pfam" id="PF13515">
    <property type="entry name" value="FUSC_2"/>
    <property type="match status" value="1"/>
</dbReference>
<feature type="transmembrane region" description="Helical" evidence="5">
    <location>
        <begin position="50"/>
        <end position="68"/>
    </location>
</feature>
<comment type="subcellular location">
    <subcellularLocation>
        <location evidence="1">Membrane</location>
        <topology evidence="1">Multi-pass membrane protein</topology>
    </subcellularLocation>
</comment>
<keyword evidence="3 5" id="KW-1133">Transmembrane helix</keyword>
<name>A0A1I1AL15_9ACTN</name>
<evidence type="ECO:0000313" key="7">
    <source>
        <dbReference type="EMBL" id="PKH41026.1"/>
    </source>
</evidence>
<evidence type="ECO:0000256" key="1">
    <source>
        <dbReference type="ARBA" id="ARBA00004141"/>
    </source>
</evidence>
<feature type="transmembrane region" description="Helical" evidence="5">
    <location>
        <begin position="75"/>
        <end position="93"/>
    </location>
</feature>
<keyword evidence="10" id="KW-1185">Reference proteome</keyword>
<dbReference type="EMBL" id="FOKC01000009">
    <property type="protein sequence ID" value="SFB37168.1"/>
    <property type="molecule type" value="Genomic_DNA"/>
</dbReference>
<evidence type="ECO:0000313" key="10">
    <source>
        <dbReference type="Proteomes" id="UP000233565"/>
    </source>
</evidence>
<feature type="transmembrane region" description="Helical" evidence="5">
    <location>
        <begin position="99"/>
        <end position="117"/>
    </location>
</feature>
<dbReference type="OrthoDB" id="5198202at2"/>
<evidence type="ECO:0000256" key="2">
    <source>
        <dbReference type="ARBA" id="ARBA00022692"/>
    </source>
</evidence>
<dbReference type="EMBL" id="PJBV01000016">
    <property type="protein sequence ID" value="PKH41026.1"/>
    <property type="molecule type" value="Genomic_DNA"/>
</dbReference>
<accession>A0A1I1AL15</accession>
<dbReference type="AlphaFoldDB" id="A0A1I1AL15"/>
<reference evidence="8" key="1">
    <citation type="submission" date="2016-10" db="EMBL/GenBank/DDBJ databases">
        <authorList>
            <person name="de Groot N.N."/>
        </authorList>
    </citation>
    <scope>NUCLEOTIDE SEQUENCE [LARGE SCALE GENOMIC DNA]</scope>
    <source>
        <strain evidence="8">CGMCC 1.10697</strain>
    </source>
</reference>
<dbReference type="STRING" id="748909.SAMN05192575_10924"/>
<proteinExistence type="predicted"/>
<feature type="transmembrane region" description="Helical" evidence="5">
    <location>
        <begin position="27"/>
        <end position="44"/>
    </location>
</feature>
<gene>
    <name evidence="7" type="ORF">CXG46_11310</name>
    <name evidence="8" type="ORF">SAMN05192575_10924</name>
</gene>